<feature type="transmembrane region" description="Helical" evidence="2">
    <location>
        <begin position="376"/>
        <end position="396"/>
    </location>
</feature>
<keyword evidence="2" id="KW-1133">Transmembrane helix</keyword>
<dbReference type="InterPro" id="IPR050222">
    <property type="entry name" value="MATE_MdtK"/>
</dbReference>
<dbReference type="Proteomes" id="UP000441162">
    <property type="component" value="Unassembled WGS sequence"/>
</dbReference>
<dbReference type="CDD" id="cd13133">
    <property type="entry name" value="MATE_like_7"/>
    <property type="match status" value="1"/>
</dbReference>
<keyword evidence="2" id="KW-0812">Transmembrane</keyword>
<feature type="transmembrane region" description="Helical" evidence="2">
    <location>
        <begin position="339"/>
        <end position="364"/>
    </location>
</feature>
<reference evidence="5 6" key="1">
    <citation type="journal article" date="2019" name="Nat. Med.">
        <title>A library of human gut bacterial isolates paired with longitudinal multiomics data enables mechanistic microbiome research.</title>
        <authorList>
            <person name="Poyet M."/>
            <person name="Groussin M."/>
            <person name="Gibbons S.M."/>
            <person name="Avila-Pacheco J."/>
            <person name="Jiang X."/>
            <person name="Kearney S.M."/>
            <person name="Perrotta A.R."/>
            <person name="Berdy B."/>
            <person name="Zhao S."/>
            <person name="Lieberman T.D."/>
            <person name="Swanson P.K."/>
            <person name="Smith M."/>
            <person name="Roesemann S."/>
            <person name="Alexander J.E."/>
            <person name="Rich S.A."/>
            <person name="Livny J."/>
            <person name="Vlamakis H."/>
            <person name="Clish C."/>
            <person name="Bullock K."/>
            <person name="Deik A."/>
            <person name="Scott J."/>
            <person name="Pierce K.A."/>
            <person name="Xavier R.J."/>
            <person name="Alm E.J."/>
        </authorList>
    </citation>
    <scope>NUCLEOTIDE SEQUENCE [LARGE SCALE GENOMIC DNA]</scope>
    <source>
        <strain evidence="3 6">BIOML-A1</strain>
        <strain evidence="4 5">BIOML-A4</strain>
    </source>
</reference>
<feature type="transmembrane region" description="Helical" evidence="2">
    <location>
        <begin position="182"/>
        <end position="203"/>
    </location>
</feature>
<proteinExistence type="predicted"/>
<evidence type="ECO:0000313" key="3">
    <source>
        <dbReference type="EMBL" id="KAA5393087.1"/>
    </source>
</evidence>
<dbReference type="AlphaFoldDB" id="A0A4Q5HN22"/>
<feature type="transmembrane region" description="Helical" evidence="2">
    <location>
        <begin position="224"/>
        <end position="253"/>
    </location>
</feature>
<dbReference type="EMBL" id="VVYY01000027">
    <property type="protein sequence ID" value="KAA5393087.1"/>
    <property type="molecule type" value="Genomic_DNA"/>
</dbReference>
<organism evidence="3 6">
    <name type="scientific">Phocaeicola dorei</name>
    <dbReference type="NCBI Taxonomy" id="357276"/>
    <lineage>
        <taxon>Bacteria</taxon>
        <taxon>Pseudomonadati</taxon>
        <taxon>Bacteroidota</taxon>
        <taxon>Bacteroidia</taxon>
        <taxon>Bacteroidales</taxon>
        <taxon>Bacteroidaceae</taxon>
        <taxon>Phocaeicola</taxon>
    </lineage>
</organism>
<dbReference type="InterPro" id="IPR002528">
    <property type="entry name" value="MATE_fam"/>
</dbReference>
<dbReference type="RefSeq" id="WP_087397943.1">
    <property type="nucleotide sequence ID" value="NZ_JADNBX010000001.1"/>
</dbReference>
<evidence type="ECO:0000313" key="4">
    <source>
        <dbReference type="EMBL" id="KAA5401847.1"/>
    </source>
</evidence>
<feature type="transmembrane region" description="Helical" evidence="2">
    <location>
        <begin position="402"/>
        <end position="424"/>
    </location>
</feature>
<name>A0A4Q5HN22_9BACT</name>
<feature type="transmembrane region" description="Helical" evidence="2">
    <location>
        <begin position="156"/>
        <end position="176"/>
    </location>
</feature>
<evidence type="ECO:0000313" key="6">
    <source>
        <dbReference type="Proteomes" id="UP000481616"/>
    </source>
</evidence>
<accession>A0A4Q5HN22</accession>
<dbReference type="GO" id="GO:0015297">
    <property type="term" value="F:antiporter activity"/>
    <property type="evidence" value="ECO:0007669"/>
    <property type="project" value="InterPro"/>
</dbReference>
<feature type="transmembrane region" description="Helical" evidence="2">
    <location>
        <begin position="7"/>
        <end position="28"/>
    </location>
</feature>
<evidence type="ECO:0000313" key="5">
    <source>
        <dbReference type="Proteomes" id="UP000441162"/>
    </source>
</evidence>
<dbReference type="PANTHER" id="PTHR43298">
    <property type="entry name" value="MULTIDRUG RESISTANCE PROTEIN NORM-RELATED"/>
    <property type="match status" value="1"/>
</dbReference>
<dbReference type="GO" id="GO:0042910">
    <property type="term" value="F:xenobiotic transmembrane transporter activity"/>
    <property type="evidence" value="ECO:0007669"/>
    <property type="project" value="InterPro"/>
</dbReference>
<feature type="transmembrane region" description="Helical" evidence="2">
    <location>
        <begin position="89"/>
        <end position="111"/>
    </location>
</feature>
<dbReference type="GO" id="GO:0005886">
    <property type="term" value="C:plasma membrane"/>
    <property type="evidence" value="ECO:0007669"/>
    <property type="project" value="TreeGrafter"/>
</dbReference>
<feature type="transmembrane region" description="Helical" evidence="2">
    <location>
        <begin position="273"/>
        <end position="295"/>
    </location>
</feature>
<keyword evidence="2" id="KW-0472">Membrane</keyword>
<feature type="transmembrane region" description="Helical" evidence="2">
    <location>
        <begin position="131"/>
        <end position="149"/>
    </location>
</feature>
<protein>
    <submittedName>
        <fullName evidence="3">MATE family efflux transporter</fullName>
    </submittedName>
</protein>
<feature type="transmembrane region" description="Helical" evidence="2">
    <location>
        <begin position="307"/>
        <end position="327"/>
    </location>
</feature>
<dbReference type="Proteomes" id="UP000481616">
    <property type="component" value="Unassembled WGS sequence"/>
</dbReference>
<feature type="transmembrane region" description="Helical" evidence="2">
    <location>
        <begin position="48"/>
        <end position="69"/>
    </location>
</feature>
<keyword evidence="1" id="KW-0813">Transport</keyword>
<dbReference type="EMBL" id="VVZA01000028">
    <property type="protein sequence ID" value="KAA5401847.1"/>
    <property type="molecule type" value="Genomic_DNA"/>
</dbReference>
<dbReference type="Pfam" id="PF01554">
    <property type="entry name" value="MatE"/>
    <property type="match status" value="2"/>
</dbReference>
<dbReference type="PANTHER" id="PTHR43298:SF2">
    <property type="entry name" value="FMN_FAD EXPORTER YEEO-RELATED"/>
    <property type="match status" value="1"/>
</dbReference>
<comment type="caution">
    <text evidence="3">The sequence shown here is derived from an EMBL/GenBank/DDBJ whole genome shotgun (WGS) entry which is preliminary data.</text>
</comment>
<dbReference type="NCBIfam" id="TIGR00797">
    <property type="entry name" value="matE"/>
    <property type="match status" value="1"/>
</dbReference>
<evidence type="ECO:0000256" key="1">
    <source>
        <dbReference type="ARBA" id="ARBA00022448"/>
    </source>
</evidence>
<gene>
    <name evidence="4" type="ORF">F2Y51_20585</name>
    <name evidence="3" type="ORF">F2Y58_20860</name>
</gene>
<sequence length="429" mass="47874">MNYTYKHIWLINFPVMMSILIEQLINITDAIFLGHVGEIELGASALAGIWYLAIYMLGFGFSLGLQVVIARRNGERHYSETGKTFFQGLFFLSGLAVFLCLFSKLLSPIILSRLITSAEVYHAVIDYLDGRIWGLLFSFPFLALRSFLVGITRTKALNMAALTAVLVNIPGNWLLIFHWDMGIAGAAIASSFAEACSLAVLAIHALRKMDKRFYGLSWSFDKAVLLHVCRVSVWSMFHSFIGVASWLAFFVAVEHLGEMELAATNVIRSVSTVFFVIVNSLAATTGSLVSNLLGAGQKRQVIPLCNCVVRLGYAIGFPLVILAVIFYRPIIGIYTESTALMQIAHLPFVVMLLNYIFALPGYVYMNSVTGTGATRMTFIFQLITIVAYQIYLWSISCFSTSLSVYWTAEYLYVILLGLLSVIYLKYKHY</sequence>
<evidence type="ECO:0000256" key="2">
    <source>
        <dbReference type="SAM" id="Phobius"/>
    </source>
</evidence>